<keyword evidence="4" id="KW-0997">Cell inner membrane</keyword>
<dbReference type="Pfam" id="PF04290">
    <property type="entry name" value="DctQ"/>
    <property type="match status" value="1"/>
</dbReference>
<evidence type="ECO:0000256" key="1">
    <source>
        <dbReference type="ARBA" id="ARBA00004429"/>
    </source>
</evidence>
<feature type="transmembrane region" description="Helical" evidence="9">
    <location>
        <begin position="51"/>
        <end position="69"/>
    </location>
</feature>
<dbReference type="PANTHER" id="PTHR35011:SF2">
    <property type="entry name" value="2,3-DIKETO-L-GULONATE TRAP TRANSPORTER SMALL PERMEASE PROTEIN YIAM"/>
    <property type="match status" value="1"/>
</dbReference>
<name>A0A212J8U6_9DELT</name>
<protein>
    <submittedName>
        <fullName evidence="11">Putative TRAP tripartite ATP-independent transporter, periplasmic protein</fullName>
    </submittedName>
</protein>
<feature type="transmembrane region" description="Helical" evidence="9">
    <location>
        <begin position="131"/>
        <end position="150"/>
    </location>
</feature>
<evidence type="ECO:0000256" key="8">
    <source>
        <dbReference type="ARBA" id="ARBA00038436"/>
    </source>
</evidence>
<gene>
    <name evidence="11" type="ORF">KL86DPRO_10948</name>
</gene>
<dbReference type="GO" id="GO:0015740">
    <property type="term" value="P:C4-dicarboxylate transport"/>
    <property type="evidence" value="ECO:0007669"/>
    <property type="project" value="TreeGrafter"/>
</dbReference>
<keyword evidence="3" id="KW-1003">Cell membrane</keyword>
<dbReference type="InterPro" id="IPR007387">
    <property type="entry name" value="TRAP_DctQ"/>
</dbReference>
<dbReference type="GO" id="GO:0005886">
    <property type="term" value="C:plasma membrane"/>
    <property type="evidence" value="ECO:0007669"/>
    <property type="project" value="UniProtKB-SubCell"/>
</dbReference>
<evidence type="ECO:0000256" key="4">
    <source>
        <dbReference type="ARBA" id="ARBA00022519"/>
    </source>
</evidence>
<dbReference type="GO" id="GO:0022857">
    <property type="term" value="F:transmembrane transporter activity"/>
    <property type="evidence" value="ECO:0007669"/>
    <property type="project" value="TreeGrafter"/>
</dbReference>
<sequence>MAVSMEKKLKWYDEIESTVCVVILMFMLVILFYQVVARYGFGVTNAWCDELARYALVWFGYLSACYAIVHNAHIKIDLFIKIWPKSWRNGIKILSNVIFFLYALAVTYYSADWLWGLMKSGAITLGLHLPMAALCLIVPLSHILMALRLVQLTYRQLRDPELLKDPEEELVQSLGGAKEGE</sequence>
<comment type="subcellular location">
    <subcellularLocation>
        <location evidence="1">Cell inner membrane</location>
        <topology evidence="1">Multi-pass membrane protein</topology>
    </subcellularLocation>
</comment>
<keyword evidence="2" id="KW-0813">Transport</keyword>
<feature type="transmembrane region" description="Helical" evidence="9">
    <location>
        <begin position="21"/>
        <end position="39"/>
    </location>
</feature>
<dbReference type="InterPro" id="IPR055348">
    <property type="entry name" value="DctQ"/>
</dbReference>
<dbReference type="PANTHER" id="PTHR35011">
    <property type="entry name" value="2,3-DIKETO-L-GULONATE TRAP TRANSPORTER SMALL PERMEASE PROTEIN YIAM"/>
    <property type="match status" value="1"/>
</dbReference>
<evidence type="ECO:0000256" key="3">
    <source>
        <dbReference type="ARBA" id="ARBA00022475"/>
    </source>
</evidence>
<keyword evidence="6 9" id="KW-1133">Transmembrane helix</keyword>
<feature type="domain" description="Tripartite ATP-independent periplasmic transporters DctQ component" evidence="10">
    <location>
        <begin position="27"/>
        <end position="158"/>
    </location>
</feature>
<evidence type="ECO:0000313" key="11">
    <source>
        <dbReference type="EMBL" id="SBV95884.1"/>
    </source>
</evidence>
<evidence type="ECO:0000256" key="2">
    <source>
        <dbReference type="ARBA" id="ARBA00022448"/>
    </source>
</evidence>
<evidence type="ECO:0000256" key="7">
    <source>
        <dbReference type="ARBA" id="ARBA00023136"/>
    </source>
</evidence>
<evidence type="ECO:0000256" key="6">
    <source>
        <dbReference type="ARBA" id="ARBA00022989"/>
    </source>
</evidence>
<dbReference type="AlphaFoldDB" id="A0A212J8U6"/>
<feature type="transmembrane region" description="Helical" evidence="9">
    <location>
        <begin position="90"/>
        <end position="111"/>
    </location>
</feature>
<organism evidence="11">
    <name type="scientific">uncultured delta proteobacterium</name>
    <dbReference type="NCBI Taxonomy" id="34034"/>
    <lineage>
        <taxon>Bacteria</taxon>
        <taxon>Deltaproteobacteria</taxon>
        <taxon>environmental samples</taxon>
    </lineage>
</organism>
<proteinExistence type="inferred from homology"/>
<reference evidence="11" key="1">
    <citation type="submission" date="2016-04" db="EMBL/GenBank/DDBJ databases">
        <authorList>
            <person name="Evans L.H."/>
            <person name="Alamgir A."/>
            <person name="Owens N."/>
            <person name="Weber N.D."/>
            <person name="Virtaneva K."/>
            <person name="Barbian K."/>
            <person name="Babar A."/>
            <person name="Rosenke K."/>
        </authorList>
    </citation>
    <scope>NUCLEOTIDE SEQUENCE</scope>
    <source>
        <strain evidence="11">86</strain>
    </source>
</reference>
<keyword evidence="5 9" id="KW-0812">Transmembrane</keyword>
<evidence type="ECO:0000256" key="5">
    <source>
        <dbReference type="ARBA" id="ARBA00022692"/>
    </source>
</evidence>
<evidence type="ECO:0000256" key="9">
    <source>
        <dbReference type="SAM" id="Phobius"/>
    </source>
</evidence>
<accession>A0A212J8U6</accession>
<comment type="similarity">
    <text evidence="8">Belongs to the TRAP transporter small permease family.</text>
</comment>
<evidence type="ECO:0000259" key="10">
    <source>
        <dbReference type="Pfam" id="PF04290"/>
    </source>
</evidence>
<dbReference type="EMBL" id="FLUQ01000001">
    <property type="protein sequence ID" value="SBV95884.1"/>
    <property type="molecule type" value="Genomic_DNA"/>
</dbReference>
<keyword evidence="7 9" id="KW-0472">Membrane</keyword>